<evidence type="ECO:0000313" key="1">
    <source>
        <dbReference type="EMBL" id="CDN54739.1"/>
    </source>
</evidence>
<dbReference type="HOGENOM" id="CLU_3293059_0_0_5"/>
<name>A0A068T9C7_NEOGA</name>
<dbReference type="AlphaFoldDB" id="A0A068T9C7"/>
<organism evidence="1 2">
    <name type="scientific">Neorhizobium galegae bv. officinalis bv. officinalis str. HAMBI 1141</name>
    <dbReference type="NCBI Taxonomy" id="1028801"/>
    <lineage>
        <taxon>Bacteria</taxon>
        <taxon>Pseudomonadati</taxon>
        <taxon>Pseudomonadota</taxon>
        <taxon>Alphaproteobacteria</taxon>
        <taxon>Hyphomicrobiales</taxon>
        <taxon>Rhizobiaceae</taxon>
        <taxon>Rhizobium/Agrobacterium group</taxon>
        <taxon>Neorhizobium</taxon>
    </lineage>
</organism>
<dbReference type="EMBL" id="HG938355">
    <property type="protein sequence ID" value="CDN54739.1"/>
    <property type="molecule type" value="Genomic_DNA"/>
</dbReference>
<sequence length="40" mass="4239">MRTPGLVIDFTICILLALIKQVHVNSRPLPVAAIAAIGGR</sequence>
<gene>
    <name evidence="1" type="ORF">RG1141_CH24010</name>
</gene>
<reference evidence="2" key="1">
    <citation type="journal article" date="2014" name="BMC Genomics">
        <title>Genome sequencing of two Neorhizobium galegae strains reveals a noeT gene responsible for the unusual acetylation of the nodulation factors.</title>
        <authorList>
            <person name="Osterman J."/>
            <person name="Marsh J."/>
            <person name="Laine P.K."/>
            <person name="Zeng Z."/>
            <person name="Alatalo E."/>
            <person name="Sullivan J.T."/>
            <person name="Young J.P."/>
            <person name="Thomas-Oates J."/>
            <person name="Paulin L."/>
            <person name="Lindstrom K."/>
        </authorList>
    </citation>
    <scope>NUCLEOTIDE SEQUENCE [LARGE SCALE GENOMIC DNA]</scope>
    <source>
        <strain evidence="2">HAMBI 1141</strain>
    </source>
</reference>
<dbReference type="KEGG" id="ngl:RG1141_CH24010"/>
<dbReference type="PATRIC" id="fig|1028801.3.peg.2439"/>
<dbReference type="Proteomes" id="UP000028186">
    <property type="component" value="Chromosome I"/>
</dbReference>
<evidence type="ECO:0000313" key="2">
    <source>
        <dbReference type="Proteomes" id="UP000028186"/>
    </source>
</evidence>
<accession>A0A068T9C7</accession>
<dbReference type="RefSeq" id="WP_275452091.1">
    <property type="nucleotide sequence ID" value="NZ_HG938355.1"/>
</dbReference>
<protein>
    <submittedName>
        <fullName evidence="1">Uncharacterized protein</fullName>
    </submittedName>
</protein>
<proteinExistence type="predicted"/>